<dbReference type="InterPro" id="IPR029070">
    <property type="entry name" value="Chitinase_insertion_sf"/>
</dbReference>
<dbReference type="GO" id="GO:0008010">
    <property type="term" value="F:structural constituent of chitin-based larval cuticle"/>
    <property type="evidence" value="ECO:0007669"/>
    <property type="project" value="TreeGrafter"/>
</dbReference>
<evidence type="ECO:0000313" key="6">
    <source>
        <dbReference type="Proteomes" id="UP000015104"/>
    </source>
</evidence>
<proteinExistence type="predicted"/>
<feature type="chain" id="PRO_5004580644" evidence="4">
    <location>
        <begin position="17"/>
        <end position="193"/>
    </location>
</feature>
<organism evidence="5 6">
    <name type="scientific">Tetranychus urticae</name>
    <name type="common">Two-spotted spider mite</name>
    <dbReference type="NCBI Taxonomy" id="32264"/>
    <lineage>
        <taxon>Eukaryota</taxon>
        <taxon>Metazoa</taxon>
        <taxon>Ecdysozoa</taxon>
        <taxon>Arthropoda</taxon>
        <taxon>Chelicerata</taxon>
        <taxon>Arachnida</taxon>
        <taxon>Acari</taxon>
        <taxon>Acariformes</taxon>
        <taxon>Trombidiformes</taxon>
        <taxon>Prostigmata</taxon>
        <taxon>Eleutherengona</taxon>
        <taxon>Raphignathae</taxon>
        <taxon>Tetranychoidea</taxon>
        <taxon>Tetranychidae</taxon>
        <taxon>Tetranychus</taxon>
    </lineage>
</organism>
<keyword evidence="6" id="KW-1185">Reference proteome</keyword>
<dbReference type="EnsemblMetazoa" id="tetur10g02300.1">
    <property type="protein sequence ID" value="tetur10g02300.1"/>
    <property type="gene ID" value="tetur10g02300"/>
</dbReference>
<accession>T1KF92</accession>
<dbReference type="Gene3D" id="3.10.50.10">
    <property type="match status" value="1"/>
</dbReference>
<dbReference type="InterPro" id="IPR000618">
    <property type="entry name" value="Insect_cuticle"/>
</dbReference>
<evidence type="ECO:0000256" key="4">
    <source>
        <dbReference type="SAM" id="SignalP"/>
    </source>
</evidence>
<keyword evidence="4" id="KW-0732">Signal</keyword>
<feature type="compositionally biased region" description="Low complexity" evidence="3">
    <location>
        <begin position="140"/>
        <end position="150"/>
    </location>
</feature>
<dbReference type="OMA" id="NDYSHTE"/>
<name>T1KF92_TETUR</name>
<protein>
    <submittedName>
        <fullName evidence="5">Uncharacterized protein</fullName>
    </submittedName>
</protein>
<dbReference type="GO" id="GO:0062129">
    <property type="term" value="C:chitin-based extracellular matrix"/>
    <property type="evidence" value="ECO:0007669"/>
    <property type="project" value="TreeGrafter"/>
</dbReference>
<dbReference type="AlphaFoldDB" id="T1KF92"/>
<dbReference type="Proteomes" id="UP000015104">
    <property type="component" value="Unassembled WGS sequence"/>
</dbReference>
<reference evidence="6" key="1">
    <citation type="submission" date="2011-08" db="EMBL/GenBank/DDBJ databases">
        <authorList>
            <person name="Rombauts S."/>
        </authorList>
    </citation>
    <scope>NUCLEOTIDE SEQUENCE</scope>
    <source>
        <strain evidence="6">London</strain>
    </source>
</reference>
<dbReference type="PROSITE" id="PS51155">
    <property type="entry name" value="CHIT_BIND_RR_2"/>
    <property type="match status" value="1"/>
</dbReference>
<evidence type="ECO:0000256" key="3">
    <source>
        <dbReference type="SAM" id="MobiDB-lite"/>
    </source>
</evidence>
<dbReference type="OrthoDB" id="6514991at2759"/>
<feature type="region of interest" description="Disordered" evidence="3">
    <location>
        <begin position="121"/>
        <end position="150"/>
    </location>
</feature>
<dbReference type="KEGG" id="tut:107363755"/>
<dbReference type="PANTHER" id="PTHR10380:SF173">
    <property type="entry name" value="CUTICULAR PROTEIN 47EF, ISOFORM C-RELATED"/>
    <property type="match status" value="1"/>
</dbReference>
<feature type="signal peptide" evidence="4">
    <location>
        <begin position="1"/>
        <end position="16"/>
    </location>
</feature>
<reference evidence="5" key="2">
    <citation type="submission" date="2015-06" db="UniProtKB">
        <authorList>
            <consortium name="EnsemblMetazoa"/>
        </authorList>
    </citation>
    <scope>IDENTIFICATION</scope>
</reference>
<dbReference type="PANTHER" id="PTHR10380">
    <property type="entry name" value="CUTICLE PROTEIN"/>
    <property type="match status" value="1"/>
</dbReference>
<dbReference type="EMBL" id="CAEY01000034">
    <property type="status" value="NOT_ANNOTATED_CDS"/>
    <property type="molecule type" value="Genomic_DNA"/>
</dbReference>
<evidence type="ECO:0000313" key="5">
    <source>
        <dbReference type="EnsemblMetazoa" id="tetur10g02300.1"/>
    </source>
</evidence>
<evidence type="ECO:0000256" key="1">
    <source>
        <dbReference type="ARBA" id="ARBA00022460"/>
    </source>
</evidence>
<keyword evidence="1 2" id="KW-0193">Cuticle</keyword>
<evidence type="ECO:0000256" key="2">
    <source>
        <dbReference type="PROSITE-ProRule" id="PRU00497"/>
    </source>
</evidence>
<dbReference type="Pfam" id="PF00379">
    <property type="entry name" value="Chitin_bind_4"/>
    <property type="match status" value="1"/>
</dbReference>
<dbReference type="HOGENOM" id="CLU_1410492_0_0_1"/>
<gene>
    <name evidence="5" type="primary">107363755</name>
</gene>
<sequence length="193" mass="21745">MLKELIGITLITIVTASPAYYGYTPAPKYSPTPKDSYAIPTPSYTHHKQSYSEPTYENNGYPYSFGYDIDDGYGNNNHRMEEGDEHGNKRGSYGYTDAYGVYRKVDYIADDYGFRATVTTNEPGTANSDPADVKMYSKEPPATSSPSPAPVYAAPAYLTPSYAPSYGYKPYSSYSSKPSYYEEYKRPYEYHNY</sequence>
<dbReference type="InterPro" id="IPR050468">
    <property type="entry name" value="Cuticle_Struct_Prot"/>
</dbReference>